<evidence type="ECO:0000313" key="5">
    <source>
        <dbReference type="Proteomes" id="UP001108123"/>
    </source>
</evidence>
<sequence length="75" mass="8618">MESLGMKAFGFLNVIVFIISLAKEILLLFLIYKGIKVLNIYIKKNNNVNKNNIGKEKEVDRDSLKDDIDNDTEDK</sequence>
<gene>
    <name evidence="3" type="ORF">FYJ27_04635</name>
    <name evidence="2" type="ORF">L0P62_06545</name>
</gene>
<dbReference type="Proteomes" id="UP000462760">
    <property type="component" value="Unassembled WGS sequence"/>
</dbReference>
<reference evidence="3 4" key="1">
    <citation type="submission" date="2019-08" db="EMBL/GenBank/DDBJ databases">
        <title>In-depth cultivation of the pig gut microbiome towards novel bacterial diversity and tailored functional studies.</title>
        <authorList>
            <person name="Wylensek D."/>
            <person name="Hitch T.C.A."/>
            <person name="Clavel T."/>
        </authorList>
    </citation>
    <scope>NUCLEOTIDE SEQUENCE [LARGE SCALE GENOMIC DNA]</scope>
    <source>
        <strain evidence="3 4">Med78-601-WT-4W-RMD-3</strain>
    </source>
</reference>
<comment type="caution">
    <text evidence="3">The sequence shown here is derived from an EMBL/GenBank/DDBJ whole genome shotgun (WGS) entry which is preliminary data.</text>
</comment>
<dbReference type="RefSeq" id="WP_154483703.1">
    <property type="nucleotide sequence ID" value="NZ_JAHLOA010000001.1"/>
</dbReference>
<dbReference type="EMBL" id="JAKNID010000020">
    <property type="protein sequence ID" value="MCG4565103.1"/>
    <property type="molecule type" value="Genomic_DNA"/>
</dbReference>
<evidence type="ECO:0000313" key="2">
    <source>
        <dbReference type="EMBL" id="MCG4565103.1"/>
    </source>
</evidence>
<keyword evidence="1" id="KW-0472">Membrane</keyword>
<reference evidence="2" key="2">
    <citation type="submission" date="2022-01" db="EMBL/GenBank/DDBJ databases">
        <title>Collection of gut derived symbiotic bacterial strains cultured from healthy donors.</title>
        <authorList>
            <person name="Lin H."/>
            <person name="Kohout C."/>
            <person name="Waligurski E."/>
            <person name="Pamer E.G."/>
        </authorList>
    </citation>
    <scope>NUCLEOTIDE SEQUENCE</scope>
    <source>
        <strain evidence="2">MSK.14.39</strain>
    </source>
</reference>
<organism evidence="3 4">
    <name type="scientific">Anaerosalibacter bizertensis</name>
    <dbReference type="NCBI Taxonomy" id="932217"/>
    <lineage>
        <taxon>Bacteria</taxon>
        <taxon>Bacillati</taxon>
        <taxon>Bacillota</taxon>
        <taxon>Tissierellia</taxon>
        <taxon>Tissierellales</taxon>
        <taxon>Sporanaerobacteraceae</taxon>
        <taxon>Anaerosalibacter</taxon>
    </lineage>
</organism>
<keyword evidence="5" id="KW-1185">Reference proteome</keyword>
<protein>
    <submittedName>
        <fullName evidence="3">Uncharacterized protein</fullName>
    </submittedName>
</protein>
<keyword evidence="1" id="KW-1133">Transmembrane helix</keyword>
<evidence type="ECO:0000313" key="4">
    <source>
        <dbReference type="Proteomes" id="UP000462760"/>
    </source>
</evidence>
<dbReference type="EMBL" id="VULR01000005">
    <property type="protein sequence ID" value="MSS43021.1"/>
    <property type="molecule type" value="Genomic_DNA"/>
</dbReference>
<dbReference type="OrthoDB" id="9992967at2"/>
<dbReference type="AlphaFoldDB" id="A0A844FGD3"/>
<feature type="transmembrane region" description="Helical" evidence="1">
    <location>
        <begin position="12"/>
        <end position="32"/>
    </location>
</feature>
<dbReference type="Proteomes" id="UP001108123">
    <property type="component" value="Unassembled WGS sequence"/>
</dbReference>
<accession>A0A844FGD3</accession>
<name>A0A844FGD3_9FIRM</name>
<evidence type="ECO:0000256" key="1">
    <source>
        <dbReference type="SAM" id="Phobius"/>
    </source>
</evidence>
<proteinExistence type="predicted"/>
<keyword evidence="1" id="KW-0812">Transmembrane</keyword>
<evidence type="ECO:0000313" key="3">
    <source>
        <dbReference type="EMBL" id="MSS43021.1"/>
    </source>
</evidence>